<gene>
    <name evidence="1" type="ORF">PCOR1329_LOCUS2178</name>
</gene>
<evidence type="ECO:0000313" key="1">
    <source>
        <dbReference type="EMBL" id="CAK0791213.1"/>
    </source>
</evidence>
<dbReference type="Proteomes" id="UP001189429">
    <property type="component" value="Unassembled WGS sequence"/>
</dbReference>
<proteinExistence type="predicted"/>
<feature type="non-terminal residue" evidence="1">
    <location>
        <position position="1"/>
    </location>
</feature>
<organism evidence="1 2">
    <name type="scientific">Prorocentrum cordatum</name>
    <dbReference type="NCBI Taxonomy" id="2364126"/>
    <lineage>
        <taxon>Eukaryota</taxon>
        <taxon>Sar</taxon>
        <taxon>Alveolata</taxon>
        <taxon>Dinophyceae</taxon>
        <taxon>Prorocentrales</taxon>
        <taxon>Prorocentraceae</taxon>
        <taxon>Prorocentrum</taxon>
    </lineage>
</organism>
<keyword evidence="2" id="KW-1185">Reference proteome</keyword>
<protein>
    <submittedName>
        <fullName evidence="1">Uncharacterized protein</fullName>
    </submittedName>
</protein>
<dbReference type="EMBL" id="CAUYUJ010000544">
    <property type="protein sequence ID" value="CAK0791213.1"/>
    <property type="molecule type" value="Genomic_DNA"/>
</dbReference>
<accession>A0ABN9PE97</accession>
<reference evidence="1" key="1">
    <citation type="submission" date="2023-10" db="EMBL/GenBank/DDBJ databases">
        <authorList>
            <person name="Chen Y."/>
            <person name="Shah S."/>
            <person name="Dougan E. K."/>
            <person name="Thang M."/>
            <person name="Chan C."/>
        </authorList>
    </citation>
    <scope>NUCLEOTIDE SEQUENCE [LARGE SCALE GENOMIC DNA]</scope>
</reference>
<evidence type="ECO:0000313" key="2">
    <source>
        <dbReference type="Proteomes" id="UP001189429"/>
    </source>
</evidence>
<sequence length="170" mass="18134">HEDQECFTGGNLPTLLHGDVLERGERGAAPAASLAKDAPEKMGPEIASTTELDGGLIEVITTQKYFPVTTKPMLSIALRQARVDRVTDAPDVAGTQPAAKAKARTKARARAAEAHQALLPEERDKQHNALAAYEVGEVAPLAMISDCHEEGKVKLAAWRNMASAMASLIQ</sequence>
<name>A0ABN9PE97_9DINO</name>
<comment type="caution">
    <text evidence="1">The sequence shown here is derived from an EMBL/GenBank/DDBJ whole genome shotgun (WGS) entry which is preliminary data.</text>
</comment>
<feature type="non-terminal residue" evidence="1">
    <location>
        <position position="170"/>
    </location>
</feature>